<keyword evidence="2" id="KW-1185">Reference proteome</keyword>
<dbReference type="EMBL" id="JANBVB010000474">
    <property type="protein sequence ID" value="KAJ2893958.1"/>
    <property type="molecule type" value="Genomic_DNA"/>
</dbReference>
<organism evidence="1 2">
    <name type="scientific">Coemansia aciculifera</name>
    <dbReference type="NCBI Taxonomy" id="417176"/>
    <lineage>
        <taxon>Eukaryota</taxon>
        <taxon>Fungi</taxon>
        <taxon>Fungi incertae sedis</taxon>
        <taxon>Zoopagomycota</taxon>
        <taxon>Kickxellomycotina</taxon>
        <taxon>Kickxellomycetes</taxon>
        <taxon>Kickxellales</taxon>
        <taxon>Kickxellaceae</taxon>
        <taxon>Coemansia</taxon>
    </lineage>
</organism>
<evidence type="ECO:0000313" key="2">
    <source>
        <dbReference type="Proteomes" id="UP001139981"/>
    </source>
</evidence>
<feature type="non-terminal residue" evidence="1">
    <location>
        <position position="624"/>
    </location>
</feature>
<gene>
    <name evidence="1" type="ORF">IWW38_002724</name>
</gene>
<protein>
    <submittedName>
        <fullName evidence="1">Uncharacterized protein</fullName>
    </submittedName>
</protein>
<sequence>MAFWRRRPLLLPLALLLMSAAASHLQQRSAKEKDHAPHPDAYPSTQLSFAVRGIPRQHIQNEPTSKHSSNNGRCHRTVRRYPQNCQLVRKHCAGYGEGVFNYVELYFCSHATHHAAVFALIATWLALLFVWLGVSASEYFSPNISMLAQLMHLPESLAGVTLLALGNGAPDLFSTFSAIRAGSGALALGQLIGSASFIVSVVVGATTLIVPVYKVNQLSYLRELCFFVATIGMVAVVVLSERLSRGLAICMVALYVAYVVTVMVTTYYEEQTLTPSDSAISSSIDLAPEDVSAESSPWDTQPSSDIQWIGVTGTGLEPPSQQQQQQRTHSVTASGIVDPGVASSTGRWSLNSPHGDSVSVRALGEFLHHHPKSLLVAAECSDLFDEICVSHSLRNTLTRDTFARPPPLATASNTAADHRLGYDAYCFTPTHNAGYSSPTRSPLSIFRIGPPSPEQASLDCAPSFKVVPDSTLMVDSEPWHTDSNASSYGCSQFPLATSAPRPKVIISAETPSTSQSELLLPVSSTAVTAAMQTPLERALQKSPSTANATQQAHQHTHSSTCLPLIEVNSATFLPLPTALASTSRIDMLAGSHQSSFLLATSPWDQAPESLSPYLVPLSGATAAK</sequence>
<dbReference type="Proteomes" id="UP001139981">
    <property type="component" value="Unassembled WGS sequence"/>
</dbReference>
<reference evidence="1" key="1">
    <citation type="submission" date="2022-07" db="EMBL/GenBank/DDBJ databases">
        <title>Phylogenomic reconstructions and comparative analyses of Kickxellomycotina fungi.</title>
        <authorList>
            <person name="Reynolds N.K."/>
            <person name="Stajich J.E."/>
            <person name="Barry K."/>
            <person name="Grigoriev I.V."/>
            <person name="Crous P."/>
            <person name="Smith M.E."/>
        </authorList>
    </citation>
    <scope>NUCLEOTIDE SEQUENCE</scope>
    <source>
        <strain evidence="1">CBS 190363</strain>
    </source>
</reference>
<comment type="caution">
    <text evidence="1">The sequence shown here is derived from an EMBL/GenBank/DDBJ whole genome shotgun (WGS) entry which is preliminary data.</text>
</comment>
<name>A0ACC1M4E3_9FUNG</name>
<accession>A0ACC1M4E3</accession>
<proteinExistence type="predicted"/>
<evidence type="ECO:0000313" key="1">
    <source>
        <dbReference type="EMBL" id="KAJ2893958.1"/>
    </source>
</evidence>